<reference evidence="3" key="1">
    <citation type="journal article" date="2019" name="Int. J. Syst. Evol. Microbiol.">
        <title>The Global Catalogue of Microorganisms (GCM) 10K type strain sequencing project: providing services to taxonomists for standard genome sequencing and annotation.</title>
        <authorList>
            <consortium name="The Broad Institute Genomics Platform"/>
            <consortium name="The Broad Institute Genome Sequencing Center for Infectious Disease"/>
            <person name="Wu L."/>
            <person name="Ma J."/>
        </authorList>
    </citation>
    <scope>NUCLEOTIDE SEQUENCE [LARGE SCALE GENOMIC DNA]</scope>
    <source>
        <strain evidence="3">CGMCC 4.7198</strain>
    </source>
</reference>
<evidence type="ECO:0000256" key="1">
    <source>
        <dbReference type="SAM" id="MobiDB-lite"/>
    </source>
</evidence>
<evidence type="ECO:0000313" key="2">
    <source>
        <dbReference type="EMBL" id="MFC6149146.1"/>
    </source>
</evidence>
<feature type="region of interest" description="Disordered" evidence="1">
    <location>
        <begin position="1"/>
        <end position="95"/>
    </location>
</feature>
<keyword evidence="3" id="KW-1185">Reference proteome</keyword>
<evidence type="ECO:0000313" key="3">
    <source>
        <dbReference type="Proteomes" id="UP001596097"/>
    </source>
</evidence>
<dbReference type="Proteomes" id="UP001596097">
    <property type="component" value="Unassembled WGS sequence"/>
</dbReference>
<protein>
    <submittedName>
        <fullName evidence="2">Uncharacterized protein</fullName>
    </submittedName>
</protein>
<dbReference type="RefSeq" id="WP_153816641.1">
    <property type="nucleotide sequence ID" value="NZ_JBHSQL010000004.1"/>
</dbReference>
<feature type="compositionally biased region" description="Basic and acidic residues" evidence="1">
    <location>
        <begin position="84"/>
        <end position="95"/>
    </location>
</feature>
<proteinExistence type="predicted"/>
<dbReference type="EMBL" id="JBHSQL010000004">
    <property type="protein sequence ID" value="MFC6149146.1"/>
    <property type="molecule type" value="Genomic_DNA"/>
</dbReference>
<sequence length="95" mass="10145">MGVFRSKGTQDEVTSTASGQPYDPERTAVTSVTASTEFGVTWQIDPSSPRPADPEPVEENTPEPGEPPADELADSLGQWLRSRTQGDADGAKVKK</sequence>
<organism evidence="2 3">
    <name type="scientific">Mumia xiangluensis</name>
    <dbReference type="NCBI Taxonomy" id="1678900"/>
    <lineage>
        <taxon>Bacteria</taxon>
        <taxon>Bacillati</taxon>
        <taxon>Actinomycetota</taxon>
        <taxon>Actinomycetes</taxon>
        <taxon>Propionibacteriales</taxon>
        <taxon>Nocardioidaceae</taxon>
        <taxon>Mumia</taxon>
    </lineage>
</organism>
<feature type="compositionally biased region" description="Polar residues" evidence="1">
    <location>
        <begin position="28"/>
        <end position="38"/>
    </location>
</feature>
<gene>
    <name evidence="2" type="ORF">ACFPYK_07035</name>
</gene>
<comment type="caution">
    <text evidence="2">The sequence shown here is derived from an EMBL/GenBank/DDBJ whole genome shotgun (WGS) entry which is preliminary data.</text>
</comment>
<name>A0ABW1QKU5_9ACTN</name>
<accession>A0ABW1QKU5</accession>